<comment type="catalytic activity">
    <reaction evidence="3">
        <text>UTP + H2O = UMP + diphosphate + H(+)</text>
        <dbReference type="Rhea" id="RHEA:29395"/>
        <dbReference type="ChEBI" id="CHEBI:15377"/>
        <dbReference type="ChEBI" id="CHEBI:15378"/>
        <dbReference type="ChEBI" id="CHEBI:33019"/>
        <dbReference type="ChEBI" id="CHEBI:46398"/>
        <dbReference type="ChEBI" id="CHEBI:57865"/>
        <dbReference type="EC" id="3.6.1.9"/>
    </reaction>
</comment>
<dbReference type="RefSeq" id="WP_277733514.1">
    <property type="nucleotide sequence ID" value="NZ_CP120733.1"/>
</dbReference>
<dbReference type="HAMAP" id="MF_00528">
    <property type="entry name" value="Maf"/>
    <property type="match status" value="1"/>
</dbReference>
<comment type="catalytic activity">
    <reaction evidence="3">
        <text>dTTP + H2O = dTMP + diphosphate + H(+)</text>
        <dbReference type="Rhea" id="RHEA:28534"/>
        <dbReference type="ChEBI" id="CHEBI:15377"/>
        <dbReference type="ChEBI" id="CHEBI:15378"/>
        <dbReference type="ChEBI" id="CHEBI:33019"/>
        <dbReference type="ChEBI" id="CHEBI:37568"/>
        <dbReference type="ChEBI" id="CHEBI:63528"/>
        <dbReference type="EC" id="3.6.1.9"/>
    </reaction>
</comment>
<feature type="active site" description="Proton acceptor" evidence="3">
    <location>
        <position position="69"/>
    </location>
</feature>
<accession>A0ABY8EES7</accession>
<dbReference type="NCBIfam" id="TIGR00172">
    <property type="entry name" value="maf"/>
    <property type="match status" value="1"/>
</dbReference>
<evidence type="ECO:0000313" key="4">
    <source>
        <dbReference type="EMBL" id="WFD11448.1"/>
    </source>
</evidence>
<name>A0ABY8EES7_9FIRM</name>
<proteinExistence type="inferred from homology"/>
<evidence type="ECO:0000256" key="2">
    <source>
        <dbReference type="ARBA" id="ARBA00022801"/>
    </source>
</evidence>
<comment type="function">
    <text evidence="3">Nucleoside triphosphate pyrophosphatase that hydrolyzes dTTP and UTP. May have a dual role in cell division arrest and in preventing the incorporation of modified nucleotides into cellular nucleic acids.</text>
</comment>
<dbReference type="InterPro" id="IPR003697">
    <property type="entry name" value="Maf-like"/>
</dbReference>
<evidence type="ECO:0000313" key="5">
    <source>
        <dbReference type="Proteomes" id="UP001222800"/>
    </source>
</evidence>
<reference evidence="4 5" key="1">
    <citation type="submission" date="2023-03" db="EMBL/GenBank/DDBJ databases">
        <title>Complete genome sequence of Tepidibacter sp. SWIR-1, isolated from a deep-sea hydrothermal vent.</title>
        <authorList>
            <person name="Li X."/>
        </authorList>
    </citation>
    <scope>NUCLEOTIDE SEQUENCE [LARGE SCALE GENOMIC DNA]</scope>
    <source>
        <strain evidence="4 5">SWIR-1</strain>
    </source>
</reference>
<keyword evidence="3" id="KW-0963">Cytoplasm</keyword>
<dbReference type="PANTHER" id="PTHR43213">
    <property type="entry name" value="BIFUNCTIONAL DTTP/UTP PYROPHOSPHATASE/METHYLTRANSFERASE PROTEIN-RELATED"/>
    <property type="match status" value="1"/>
</dbReference>
<evidence type="ECO:0000256" key="3">
    <source>
        <dbReference type="HAMAP-Rule" id="MF_00528"/>
    </source>
</evidence>
<dbReference type="Proteomes" id="UP001222800">
    <property type="component" value="Chromosome"/>
</dbReference>
<sequence length="192" mass="21626">MNIVLASASPRRKELLSNLNFDFEIMKSNIEEFVNDKDRPESVAMSLSFQKAIDIANKTSENNIVIGADTIVVLDEKILGKPEDEQDAFNTLAQLSGKYHKVITGVCVLRLSDNKKIVDYEVTKVKMREFSEDEIKRYIKTGEPMDKAGSYAIQGYGSLLVEKINGDYFNVVGLPVSKLGQILYRHFDVNII</sequence>
<gene>
    <name evidence="4" type="ORF">P4S50_05065</name>
</gene>
<keyword evidence="3" id="KW-0546">Nucleotide metabolism</keyword>
<dbReference type="InterPro" id="IPR029001">
    <property type="entry name" value="ITPase-like_fam"/>
</dbReference>
<feature type="site" description="Important for substrate specificity" evidence="3">
    <location>
        <position position="154"/>
    </location>
</feature>
<dbReference type="SUPFAM" id="SSF52972">
    <property type="entry name" value="ITPase-like"/>
    <property type="match status" value="1"/>
</dbReference>
<dbReference type="EC" id="3.6.1.9" evidence="3"/>
<organism evidence="4 5">
    <name type="scientific">Tepidibacter hydrothermalis</name>
    <dbReference type="NCBI Taxonomy" id="3036126"/>
    <lineage>
        <taxon>Bacteria</taxon>
        <taxon>Bacillati</taxon>
        <taxon>Bacillota</taxon>
        <taxon>Clostridia</taxon>
        <taxon>Peptostreptococcales</taxon>
        <taxon>Peptostreptococcaceae</taxon>
        <taxon>Tepidibacter</taxon>
    </lineage>
</organism>
<comment type="caution">
    <text evidence="3">Lacks conserved residue(s) required for the propagation of feature annotation.</text>
</comment>
<dbReference type="Gene3D" id="3.90.950.10">
    <property type="match status" value="1"/>
</dbReference>
<comment type="subcellular location">
    <subcellularLocation>
        <location evidence="3">Cytoplasm</location>
    </subcellularLocation>
</comment>
<dbReference type="PANTHER" id="PTHR43213:SF5">
    <property type="entry name" value="BIFUNCTIONAL DTTP_UTP PYROPHOSPHATASE_METHYLTRANSFERASE PROTEIN-RELATED"/>
    <property type="match status" value="1"/>
</dbReference>
<feature type="site" description="Important for substrate specificity" evidence="3">
    <location>
        <position position="11"/>
    </location>
</feature>
<dbReference type="Pfam" id="PF02545">
    <property type="entry name" value="Maf"/>
    <property type="match status" value="1"/>
</dbReference>
<comment type="similarity">
    <text evidence="3">Belongs to the Maf family. YhdE subfamily.</text>
</comment>
<evidence type="ECO:0000256" key="1">
    <source>
        <dbReference type="ARBA" id="ARBA00001968"/>
    </source>
</evidence>
<dbReference type="EMBL" id="CP120733">
    <property type="protein sequence ID" value="WFD11448.1"/>
    <property type="molecule type" value="Genomic_DNA"/>
</dbReference>
<keyword evidence="5" id="KW-1185">Reference proteome</keyword>
<dbReference type="CDD" id="cd00555">
    <property type="entry name" value="Maf"/>
    <property type="match status" value="1"/>
</dbReference>
<feature type="site" description="Important for substrate specificity" evidence="3">
    <location>
        <position position="70"/>
    </location>
</feature>
<protein>
    <recommendedName>
        <fullName evidence="3">dTTP/UTP pyrophosphatase</fullName>
        <shortName evidence="3">dTTPase/UTPase</shortName>
        <ecNumber evidence="3">3.6.1.9</ecNumber>
    </recommendedName>
    <alternativeName>
        <fullName evidence="3">Nucleoside triphosphate pyrophosphatase</fullName>
    </alternativeName>
    <alternativeName>
        <fullName evidence="3">Nucleotide pyrophosphatase</fullName>
        <shortName evidence="3">Nucleotide PPase</shortName>
    </alternativeName>
</protein>
<keyword evidence="2 3" id="KW-0378">Hydrolase</keyword>
<dbReference type="PIRSF" id="PIRSF006305">
    <property type="entry name" value="Maf"/>
    <property type="match status" value="1"/>
</dbReference>
<comment type="cofactor">
    <cofactor evidence="1 3">
        <name>a divalent metal cation</name>
        <dbReference type="ChEBI" id="CHEBI:60240"/>
    </cofactor>
</comment>